<keyword evidence="2" id="KW-0732">Signal</keyword>
<evidence type="ECO:0000256" key="1">
    <source>
        <dbReference type="SAM" id="MobiDB-lite"/>
    </source>
</evidence>
<proteinExistence type="predicted"/>
<feature type="chain" id="PRO_5014610748" evidence="2">
    <location>
        <begin position="17"/>
        <end position="219"/>
    </location>
</feature>
<dbReference type="EMBL" id="GGFJ01011498">
    <property type="protein sequence ID" value="MBW60639.1"/>
    <property type="molecule type" value="Transcribed_RNA"/>
</dbReference>
<protein>
    <submittedName>
        <fullName evidence="3">Putative secreted protein</fullName>
    </submittedName>
</protein>
<name>A0A2M4C5V7_9DIPT</name>
<feature type="signal peptide" evidence="2">
    <location>
        <begin position="1"/>
        <end position="16"/>
    </location>
</feature>
<reference evidence="3" key="1">
    <citation type="submission" date="2018-01" db="EMBL/GenBank/DDBJ databases">
        <title>An insight into the sialome of Amazonian anophelines.</title>
        <authorList>
            <person name="Ribeiro J.M."/>
            <person name="Scarpassa V."/>
            <person name="Calvo E."/>
        </authorList>
    </citation>
    <scope>NUCLEOTIDE SEQUENCE</scope>
    <source>
        <tissue evidence="3">Salivary glands</tissue>
    </source>
</reference>
<accession>A0A2M4C5V7</accession>
<feature type="region of interest" description="Disordered" evidence="1">
    <location>
        <begin position="200"/>
        <end position="219"/>
    </location>
</feature>
<dbReference type="AlphaFoldDB" id="A0A2M4C5V7"/>
<sequence length="219" mass="24596">MGAMLVRIILFTRVSSFSSTGHPARTTIYVAYGGGWCAAPIQHEPEGSGVQVWPRFTQTARLQQMPQHEAHTLRLVSVKERARCSVPLVGAMRHALRQMRRRFVSVVFFPLPKLELILDSVKIIRGACIRQAAVGTQRSNRQLQYFKPMTWTTREDHTVWLYDDDDDDDRGDDNMPLANNADYGTNYGATRGARCANRSLSLSPSSSLTHRRSSDCSIG</sequence>
<evidence type="ECO:0000313" key="3">
    <source>
        <dbReference type="EMBL" id="MBW60639.1"/>
    </source>
</evidence>
<evidence type="ECO:0000256" key="2">
    <source>
        <dbReference type="SAM" id="SignalP"/>
    </source>
</evidence>
<organism evidence="3">
    <name type="scientific">Anopheles marajoara</name>
    <dbReference type="NCBI Taxonomy" id="58244"/>
    <lineage>
        <taxon>Eukaryota</taxon>
        <taxon>Metazoa</taxon>
        <taxon>Ecdysozoa</taxon>
        <taxon>Arthropoda</taxon>
        <taxon>Hexapoda</taxon>
        <taxon>Insecta</taxon>
        <taxon>Pterygota</taxon>
        <taxon>Neoptera</taxon>
        <taxon>Endopterygota</taxon>
        <taxon>Diptera</taxon>
        <taxon>Nematocera</taxon>
        <taxon>Culicoidea</taxon>
        <taxon>Culicidae</taxon>
        <taxon>Anophelinae</taxon>
        <taxon>Anopheles</taxon>
    </lineage>
</organism>